<sequence length="95" mass="10973">MPQTSNLKKISSPKASPTAFCRHYYREHEGLPGATQASEVQHFRIEYLTLSQSTLSSYLSREKEIREYIDKNPNRLTYKKPTRVALSQIELALTE</sequence>
<reference evidence="1" key="1">
    <citation type="submission" date="2020-09" db="EMBL/GenBank/DDBJ databases">
        <title>Comparative genome analyses of four rice-infecting Rhizoctonia solani isolates reveal extensive enrichment of homogalacturonan modification genes.</title>
        <authorList>
            <person name="Lee D.-Y."/>
            <person name="Jeon J."/>
            <person name="Kim K.-T."/>
            <person name="Cheong K."/>
            <person name="Song H."/>
            <person name="Choi G."/>
            <person name="Ko J."/>
            <person name="Opiyo S.O."/>
            <person name="Zuo S."/>
            <person name="Madhav S."/>
            <person name="Lee Y.-H."/>
            <person name="Wang G.-L."/>
        </authorList>
    </citation>
    <scope>NUCLEOTIDE SEQUENCE</scope>
    <source>
        <strain evidence="1">AG1-IA YN-7</strain>
    </source>
</reference>
<evidence type="ECO:0000313" key="2">
    <source>
        <dbReference type="Proteomes" id="UP000650582"/>
    </source>
</evidence>
<protein>
    <submittedName>
        <fullName evidence="1">Uncharacterized protein</fullName>
    </submittedName>
</protein>
<gene>
    <name evidence="1" type="ORF">RHS04_06624</name>
</gene>
<organism evidence="1 2">
    <name type="scientific">Rhizoctonia solani</name>
    <dbReference type="NCBI Taxonomy" id="456999"/>
    <lineage>
        <taxon>Eukaryota</taxon>
        <taxon>Fungi</taxon>
        <taxon>Dikarya</taxon>
        <taxon>Basidiomycota</taxon>
        <taxon>Agaricomycotina</taxon>
        <taxon>Agaricomycetes</taxon>
        <taxon>Cantharellales</taxon>
        <taxon>Ceratobasidiaceae</taxon>
        <taxon>Rhizoctonia</taxon>
    </lineage>
</organism>
<comment type="caution">
    <text evidence="1">The sequence shown here is derived from an EMBL/GenBank/DDBJ whole genome shotgun (WGS) entry which is preliminary data.</text>
</comment>
<accession>A0A8H7H3E0</accession>
<dbReference type="AlphaFoldDB" id="A0A8H7H3E0"/>
<evidence type="ECO:0000313" key="1">
    <source>
        <dbReference type="EMBL" id="KAF8675676.1"/>
    </source>
</evidence>
<name>A0A8H7H3E0_9AGAM</name>
<dbReference type="Proteomes" id="UP000650582">
    <property type="component" value="Unassembled WGS sequence"/>
</dbReference>
<dbReference type="EMBL" id="JACYCC010000081">
    <property type="protein sequence ID" value="KAF8675676.1"/>
    <property type="molecule type" value="Genomic_DNA"/>
</dbReference>
<proteinExistence type="predicted"/>